<name>A0ACC1R7F7_9HYPO</name>
<comment type="caution">
    <text evidence="1">The sequence shown here is derived from an EMBL/GenBank/DDBJ whole genome shotgun (WGS) entry which is preliminary data.</text>
</comment>
<gene>
    <name evidence="1" type="ORF">NLG97_g1309</name>
</gene>
<keyword evidence="2" id="KW-1185">Reference proteome</keyword>
<reference evidence="1" key="1">
    <citation type="submission" date="2022-07" db="EMBL/GenBank/DDBJ databases">
        <title>Genome Sequence of Lecanicillium saksenae.</title>
        <authorList>
            <person name="Buettner E."/>
        </authorList>
    </citation>
    <scope>NUCLEOTIDE SEQUENCE</scope>
    <source>
        <strain evidence="1">VT-O1</strain>
    </source>
</reference>
<dbReference type="EMBL" id="JANAKD010000064">
    <property type="protein sequence ID" value="KAJ3498210.1"/>
    <property type="molecule type" value="Genomic_DNA"/>
</dbReference>
<evidence type="ECO:0000313" key="1">
    <source>
        <dbReference type="EMBL" id="KAJ3498210.1"/>
    </source>
</evidence>
<accession>A0ACC1R7F7</accession>
<dbReference type="Proteomes" id="UP001148737">
    <property type="component" value="Unassembled WGS sequence"/>
</dbReference>
<organism evidence="1 2">
    <name type="scientific">Lecanicillium saksenae</name>
    <dbReference type="NCBI Taxonomy" id="468837"/>
    <lineage>
        <taxon>Eukaryota</taxon>
        <taxon>Fungi</taxon>
        <taxon>Dikarya</taxon>
        <taxon>Ascomycota</taxon>
        <taxon>Pezizomycotina</taxon>
        <taxon>Sordariomycetes</taxon>
        <taxon>Hypocreomycetidae</taxon>
        <taxon>Hypocreales</taxon>
        <taxon>Cordycipitaceae</taxon>
        <taxon>Lecanicillium</taxon>
    </lineage>
</organism>
<sequence length="290" mass="32432">METPRLLMTAGGKREFSYHQGYDEISTEELQLLLRLARQTVFSLETELAGRSFASTLTPNVQNCVDKMQTTLHKLNVLQRVDDSSGLMSTAAKIMQSGQVKRRERIYKQFLIDVCDQCGAGTALLCAKGLGKRRIIDLNNRERVSFLGYLKANDTIFQHPIIESYASELGITQRMNAVVVDTPSTSPRADVARRKYKTHFQPQFANNVDAEIEYKYSEASIDAISMLGSELAHAVQASAQYKWERRTGGSTKTDCIQGLTPKNGGDITLQLLLGLDEGTEVMERLEMRVV</sequence>
<evidence type="ECO:0000313" key="2">
    <source>
        <dbReference type="Proteomes" id="UP001148737"/>
    </source>
</evidence>
<protein>
    <submittedName>
        <fullName evidence="1">Uncharacterized protein</fullName>
    </submittedName>
</protein>
<proteinExistence type="predicted"/>